<name>V4KHQ2_EUTSA</name>
<dbReference type="InterPro" id="IPR044824">
    <property type="entry name" value="MAIN-like"/>
</dbReference>
<dbReference type="PANTHER" id="PTHR46033">
    <property type="entry name" value="PROTEIN MAIN-LIKE 2"/>
    <property type="match status" value="1"/>
</dbReference>
<dbReference type="KEGG" id="eus:EUTSA_v10012247mg"/>
<dbReference type="AlphaFoldDB" id="V4KHQ2"/>
<dbReference type="InterPro" id="IPR019557">
    <property type="entry name" value="AminoTfrase-like_pln_mobile"/>
</dbReference>
<organism evidence="2 3">
    <name type="scientific">Eutrema salsugineum</name>
    <name type="common">Saltwater cress</name>
    <name type="synonym">Sisymbrium salsugineum</name>
    <dbReference type="NCBI Taxonomy" id="72664"/>
    <lineage>
        <taxon>Eukaryota</taxon>
        <taxon>Viridiplantae</taxon>
        <taxon>Streptophyta</taxon>
        <taxon>Embryophyta</taxon>
        <taxon>Tracheophyta</taxon>
        <taxon>Spermatophyta</taxon>
        <taxon>Magnoliopsida</taxon>
        <taxon>eudicotyledons</taxon>
        <taxon>Gunneridae</taxon>
        <taxon>Pentapetalae</taxon>
        <taxon>rosids</taxon>
        <taxon>malvids</taxon>
        <taxon>Brassicales</taxon>
        <taxon>Brassicaceae</taxon>
        <taxon>Eutremeae</taxon>
        <taxon>Eutrema</taxon>
    </lineage>
</organism>
<reference evidence="2 3" key="1">
    <citation type="journal article" date="2013" name="Front. Plant Sci.">
        <title>The Reference Genome of the Halophytic Plant Eutrema salsugineum.</title>
        <authorList>
            <person name="Yang R."/>
            <person name="Jarvis D.E."/>
            <person name="Chen H."/>
            <person name="Beilstein M.A."/>
            <person name="Grimwood J."/>
            <person name="Jenkins J."/>
            <person name="Shu S."/>
            <person name="Prochnik S."/>
            <person name="Xin M."/>
            <person name="Ma C."/>
            <person name="Schmutz J."/>
            <person name="Wing R.A."/>
            <person name="Mitchell-Olds T."/>
            <person name="Schumaker K.S."/>
            <person name="Wang X."/>
        </authorList>
    </citation>
    <scope>NUCLEOTIDE SEQUENCE [LARGE SCALE GENOMIC DNA]</scope>
</reference>
<dbReference type="Gramene" id="ESQ30724">
    <property type="protein sequence ID" value="ESQ30724"/>
    <property type="gene ID" value="EUTSA_v10012247mg"/>
</dbReference>
<sequence>MEDQRKPITNNMQLAKKLPMWKVDPQIQTLVEATCFKHFLRFHEGNSVNQNLSLLTALAYFYDRDESVFSFGDKKSFFVDFSLEDVLYITGLSIDGDPVTGVENVSAHAIAHELNIHETEVDELYFKRKKAKTNVRLDLNKLRTRFEKVPEECLDCDAYLKAYLLYLLGTVIMPNNTEGVSPIYLPLLGRNTVNKYAWGAAMVGFLKNSLKDTKALLDEGKTGSISGFVYAIMVFALERFACVRIQLCKIELHSWVIIIIPSSRVKEFVRIPFMYFLKAGIIAQASTKGALKALGYGGLGL</sequence>
<dbReference type="EMBL" id="KI517809">
    <property type="protein sequence ID" value="ESQ30724.1"/>
    <property type="molecule type" value="Genomic_DNA"/>
</dbReference>
<dbReference type="PANTHER" id="PTHR46033:SF17">
    <property type="entry name" value="AMINOTRANSFERASE-LIKE PLANT MOBILE DOMAIN-CONTAINING PROTEIN"/>
    <property type="match status" value="1"/>
</dbReference>
<evidence type="ECO:0000259" key="1">
    <source>
        <dbReference type="Pfam" id="PF10536"/>
    </source>
</evidence>
<proteinExistence type="predicted"/>
<dbReference type="Proteomes" id="UP000030689">
    <property type="component" value="Unassembled WGS sequence"/>
</dbReference>
<feature type="domain" description="Aminotransferase-like plant mobile" evidence="1">
    <location>
        <begin position="82"/>
        <end position="247"/>
    </location>
</feature>
<protein>
    <recommendedName>
        <fullName evidence="1">Aminotransferase-like plant mobile domain-containing protein</fullName>
    </recommendedName>
</protein>
<evidence type="ECO:0000313" key="3">
    <source>
        <dbReference type="Proteomes" id="UP000030689"/>
    </source>
</evidence>
<evidence type="ECO:0000313" key="2">
    <source>
        <dbReference type="EMBL" id="ESQ30724.1"/>
    </source>
</evidence>
<dbReference type="GO" id="GO:0010073">
    <property type="term" value="P:meristem maintenance"/>
    <property type="evidence" value="ECO:0007669"/>
    <property type="project" value="InterPro"/>
</dbReference>
<keyword evidence="3" id="KW-1185">Reference proteome</keyword>
<dbReference type="STRING" id="72664.V4KHQ2"/>
<gene>
    <name evidence="2" type="ORF">EUTSA_v10012247mg</name>
</gene>
<accession>V4KHQ2</accession>
<dbReference type="Pfam" id="PF10536">
    <property type="entry name" value="PMD"/>
    <property type="match status" value="1"/>
</dbReference>
<dbReference type="OMA" id="HIARHIW"/>